<dbReference type="InterPro" id="IPR051030">
    <property type="entry name" value="Vitamin_B12-ABC_binding"/>
</dbReference>
<feature type="domain" description="Fe/B12 periplasmic-binding" evidence="1">
    <location>
        <begin position="7"/>
        <end position="295"/>
    </location>
</feature>
<dbReference type="PROSITE" id="PS50983">
    <property type="entry name" value="FE_B12_PBP"/>
    <property type="match status" value="1"/>
</dbReference>
<dbReference type="Proteomes" id="UP000658514">
    <property type="component" value="Unassembled WGS sequence"/>
</dbReference>
<name>A0ABR8A9Z4_9CYAN</name>
<comment type="caution">
    <text evidence="2">The sequence shown here is derived from an EMBL/GenBank/DDBJ whole genome shotgun (WGS) entry which is preliminary data.</text>
</comment>
<dbReference type="EMBL" id="JACJQH010000021">
    <property type="protein sequence ID" value="MBD2196772.1"/>
    <property type="molecule type" value="Genomic_DNA"/>
</dbReference>
<dbReference type="Gene3D" id="3.40.50.1980">
    <property type="entry name" value="Nitrogenase molybdenum iron protein domain"/>
    <property type="match status" value="2"/>
</dbReference>
<dbReference type="PANTHER" id="PTHR42860">
    <property type="entry name" value="VITAMIN B12-BINDING PROTEIN"/>
    <property type="match status" value="1"/>
</dbReference>
<dbReference type="Pfam" id="PF01497">
    <property type="entry name" value="Peripla_BP_2"/>
    <property type="match status" value="1"/>
</dbReference>
<gene>
    <name evidence="2" type="ORF">H6G24_14885</name>
</gene>
<keyword evidence="3" id="KW-1185">Reference proteome</keyword>
<organism evidence="2 3">
    <name type="scientific">Calothrix parietina FACHB-288</name>
    <dbReference type="NCBI Taxonomy" id="2692896"/>
    <lineage>
        <taxon>Bacteria</taxon>
        <taxon>Bacillati</taxon>
        <taxon>Cyanobacteriota</taxon>
        <taxon>Cyanophyceae</taxon>
        <taxon>Nostocales</taxon>
        <taxon>Calotrichaceae</taxon>
        <taxon>Calothrix</taxon>
    </lineage>
</organism>
<dbReference type="CDD" id="cd01144">
    <property type="entry name" value="BtuF"/>
    <property type="match status" value="1"/>
</dbReference>
<evidence type="ECO:0000313" key="3">
    <source>
        <dbReference type="Proteomes" id="UP000658514"/>
    </source>
</evidence>
<evidence type="ECO:0000259" key="1">
    <source>
        <dbReference type="PROSITE" id="PS50983"/>
    </source>
</evidence>
<dbReference type="InterPro" id="IPR002491">
    <property type="entry name" value="ABC_transptr_periplasmic_BD"/>
</dbReference>
<protein>
    <submittedName>
        <fullName evidence="2">Cobalamin-binding protein</fullName>
    </submittedName>
</protein>
<accession>A0ABR8A9Z4</accession>
<proteinExistence type="predicted"/>
<dbReference type="SUPFAM" id="SSF53807">
    <property type="entry name" value="Helical backbone' metal receptor"/>
    <property type="match status" value="1"/>
</dbReference>
<evidence type="ECO:0000313" key="2">
    <source>
        <dbReference type="EMBL" id="MBD2196772.1"/>
    </source>
</evidence>
<sequence>MKDSSIRIVSLIPSGTEILAALGLADAIVGRSHECDYPPEIQNRPICTKARLNSNASSQEIDQQVNNLLQSALSIYEINTDILEQVKPTHIVTQDQCDVCAVSLQEVEKAVANLIDTSPQIISLQPNLLADVWQDIERVGNIFEVDSVKLLEDLEARVKICQQRIQGLSLTELPTVACIEWIDPLMVGANWIPELVNLVGGQSLFSSSGQPSATISWETLVASNPDVIIFMPCGWDLQRTRQEARLLTKLPEWQGLHAVQTGRVYITDGNAYFNRPGPRLVDSLEILAEMLHPEIFAYGYKGTAWEVLAADEVAAMAVRGA</sequence>
<dbReference type="PANTHER" id="PTHR42860:SF1">
    <property type="entry name" value="VITAMIN B12-BINDING PROTEIN"/>
    <property type="match status" value="1"/>
</dbReference>
<reference evidence="2 3" key="1">
    <citation type="journal article" date="2020" name="ISME J.">
        <title>Comparative genomics reveals insights into cyanobacterial evolution and habitat adaptation.</title>
        <authorList>
            <person name="Chen M.Y."/>
            <person name="Teng W.K."/>
            <person name="Zhao L."/>
            <person name="Hu C.X."/>
            <person name="Zhou Y.K."/>
            <person name="Han B.P."/>
            <person name="Song L.R."/>
            <person name="Shu W.S."/>
        </authorList>
    </citation>
    <scope>NUCLEOTIDE SEQUENCE [LARGE SCALE GENOMIC DNA]</scope>
    <source>
        <strain evidence="2 3">FACHB-288</strain>
    </source>
</reference>
<dbReference type="RefSeq" id="WP_190542555.1">
    <property type="nucleotide sequence ID" value="NZ_CAWPNO010000053.1"/>
</dbReference>